<dbReference type="Gene3D" id="2.30.29.30">
    <property type="entry name" value="Pleckstrin-homology domain (PH domain)/Phosphotyrosine-binding domain (PTB)"/>
    <property type="match status" value="1"/>
</dbReference>
<dbReference type="Pfam" id="PF18016">
    <property type="entry name" value="SAM_3"/>
    <property type="match status" value="1"/>
</dbReference>
<evidence type="ECO:0000313" key="9">
    <source>
        <dbReference type="EMBL" id="KAK5872404.1"/>
    </source>
</evidence>
<dbReference type="InterPro" id="IPR055093">
    <property type="entry name" value="EPS8_2nd"/>
</dbReference>
<evidence type="ECO:0000256" key="3">
    <source>
        <dbReference type="ARBA" id="ARBA00022443"/>
    </source>
</evidence>
<dbReference type="GO" id="GO:0032587">
    <property type="term" value="C:ruffle membrane"/>
    <property type="evidence" value="ECO:0007669"/>
    <property type="project" value="TreeGrafter"/>
</dbReference>
<dbReference type="PANTHER" id="PTHR12287">
    <property type="entry name" value="EPIDERMAL GROWTH FACTOR RECEPTOR KINASE SUBSTRATE EPS8-RELATED PROTEIN"/>
    <property type="match status" value="1"/>
</dbReference>
<comment type="caution">
    <text evidence="9">The sequence shown here is derived from an EMBL/GenBank/DDBJ whole genome shotgun (WGS) entry which is preliminary data.</text>
</comment>
<dbReference type="EMBL" id="JAUZQC010000004">
    <property type="protein sequence ID" value="KAK5872404.1"/>
    <property type="molecule type" value="Genomic_DNA"/>
</dbReference>
<organism evidence="9 10">
    <name type="scientific">Eleginops maclovinus</name>
    <name type="common">Patagonian blennie</name>
    <name type="synonym">Eleginus maclovinus</name>
    <dbReference type="NCBI Taxonomy" id="56733"/>
    <lineage>
        <taxon>Eukaryota</taxon>
        <taxon>Metazoa</taxon>
        <taxon>Chordata</taxon>
        <taxon>Craniata</taxon>
        <taxon>Vertebrata</taxon>
        <taxon>Euteleostomi</taxon>
        <taxon>Actinopterygii</taxon>
        <taxon>Neopterygii</taxon>
        <taxon>Teleostei</taxon>
        <taxon>Neoteleostei</taxon>
        <taxon>Acanthomorphata</taxon>
        <taxon>Eupercaria</taxon>
        <taxon>Perciformes</taxon>
        <taxon>Notothenioidei</taxon>
        <taxon>Eleginopidae</taxon>
        <taxon>Eleginops</taxon>
    </lineage>
</organism>
<keyword evidence="5" id="KW-0597">Phosphoprotein</keyword>
<keyword evidence="10" id="KW-1185">Reference proteome</keyword>
<dbReference type="CDD" id="cd11764">
    <property type="entry name" value="SH3_Eps8"/>
    <property type="match status" value="1"/>
</dbReference>
<dbReference type="InterPro" id="IPR035462">
    <property type="entry name" value="Eps8_SH3"/>
</dbReference>
<dbReference type="Gene3D" id="1.10.150.50">
    <property type="entry name" value="Transcription Factor, Ets-1"/>
    <property type="match status" value="1"/>
</dbReference>
<dbReference type="Pfam" id="PF22975">
    <property type="entry name" value="EPS8_2nd"/>
    <property type="match status" value="1"/>
</dbReference>
<dbReference type="SUPFAM" id="SSF47769">
    <property type="entry name" value="SAM/Pointed domain"/>
    <property type="match status" value="1"/>
</dbReference>
<sequence>MFRSISPFGNDTSSYAGSIQSSGFSNMDEVSSQVSNLSRLSAKSVYSQRKEYAVSVNQMMDKLRYRVEHLFTCDLDGKELRSVGDCVERLKLLDGMGRVWGQNMRLEVRGANLLLTDRETKEELESMSFSDILEMKAVLDAGVFNSLLTMSVRPKGKQTTTVFMFQCEDVRADHVQSDLSAALSRRKNDLSISNVGPIARHQGMEYLCNGGDSYEPEEQKPAVVSVPQWTVPDYEEDEPSTTKKEHMSTPRQYTDLDRNVDILNHILGDIEIFMGKVAAVVAKNAKKKKKKKKGKAPDGMPTAAEFKECFHKIKYGFNLVGELNGRINNPSAPEFVHSLFSTLAFLVSHCPEDLPKTIVAPLLTPQCIRLLSEEASTEEDQLWQSLGDAWNIPSTQWPEDDEDIPTYTLKFSDGWKAPEVTAAPEPSEPMRREERQQPQPNQTPAKWTTPARPPKKSRFVEPRNMYVTYDFISRNQRELTVRKGEVVELLDMSKQWWKVRNSAGEEGYVPNNVLEAERQIEPGPWGPAVLTKKSKPAEVKAWLEDKGFSKITVRCLGGLSGSMLLGMSREELKTVCQEEGGRVFFQLQAVKSAMSVAT</sequence>
<dbReference type="GO" id="GO:0031982">
    <property type="term" value="C:vesicle"/>
    <property type="evidence" value="ECO:0007669"/>
    <property type="project" value="TreeGrafter"/>
</dbReference>
<dbReference type="CDD" id="cd09540">
    <property type="entry name" value="SAM_EPS8-like"/>
    <property type="match status" value="1"/>
</dbReference>
<evidence type="ECO:0000256" key="2">
    <source>
        <dbReference type="ARBA" id="ARBA00006197"/>
    </source>
</evidence>
<dbReference type="SMART" id="SM00326">
    <property type="entry name" value="SH3"/>
    <property type="match status" value="1"/>
</dbReference>
<dbReference type="InterPro" id="IPR041418">
    <property type="entry name" value="SAM_3"/>
</dbReference>
<dbReference type="InterPro" id="IPR013625">
    <property type="entry name" value="PTB"/>
</dbReference>
<evidence type="ECO:0000256" key="1">
    <source>
        <dbReference type="ARBA" id="ARBA00004496"/>
    </source>
</evidence>
<evidence type="ECO:0000256" key="6">
    <source>
        <dbReference type="PROSITE-ProRule" id="PRU00192"/>
    </source>
</evidence>
<dbReference type="InterPro" id="IPR013761">
    <property type="entry name" value="SAM/pointed_sf"/>
</dbReference>
<keyword evidence="4" id="KW-0963">Cytoplasm</keyword>
<dbReference type="GO" id="GO:1900029">
    <property type="term" value="P:positive regulation of ruffle assembly"/>
    <property type="evidence" value="ECO:0007669"/>
    <property type="project" value="TreeGrafter"/>
</dbReference>
<dbReference type="Gene3D" id="2.30.30.40">
    <property type="entry name" value="SH3 Domains"/>
    <property type="match status" value="1"/>
</dbReference>
<dbReference type="Proteomes" id="UP001346869">
    <property type="component" value="Unassembled WGS sequence"/>
</dbReference>
<dbReference type="GO" id="GO:0005737">
    <property type="term" value="C:cytoplasm"/>
    <property type="evidence" value="ECO:0007669"/>
    <property type="project" value="UniProtKB-SubCell"/>
</dbReference>
<feature type="region of interest" description="Disordered" evidence="7">
    <location>
        <begin position="415"/>
        <end position="457"/>
    </location>
</feature>
<dbReference type="InterPro" id="IPR011993">
    <property type="entry name" value="PH-like_dom_sf"/>
</dbReference>
<dbReference type="SUPFAM" id="SSF50044">
    <property type="entry name" value="SH3-domain"/>
    <property type="match status" value="1"/>
</dbReference>
<keyword evidence="3 6" id="KW-0728">SH3 domain</keyword>
<dbReference type="PROSITE" id="PS50002">
    <property type="entry name" value="SH3"/>
    <property type="match status" value="1"/>
</dbReference>
<evidence type="ECO:0000256" key="4">
    <source>
        <dbReference type="ARBA" id="ARBA00022490"/>
    </source>
</evidence>
<dbReference type="GO" id="GO:0007266">
    <property type="term" value="P:Rho protein signal transduction"/>
    <property type="evidence" value="ECO:0007669"/>
    <property type="project" value="TreeGrafter"/>
</dbReference>
<comment type="similarity">
    <text evidence="2">Belongs to the EPS8 family.</text>
</comment>
<dbReference type="InterPro" id="IPR036028">
    <property type="entry name" value="SH3-like_dom_sf"/>
</dbReference>
<dbReference type="AlphaFoldDB" id="A0AAN7Y688"/>
<dbReference type="SUPFAM" id="SSF50729">
    <property type="entry name" value="PH domain-like"/>
    <property type="match status" value="1"/>
</dbReference>
<reference evidence="9 10" key="1">
    <citation type="journal article" date="2023" name="Genes (Basel)">
        <title>Chromosome-Level Genome Assembly and Circadian Gene Repertoire of the Patagonia Blennie Eleginops maclovinus-The Closest Ancestral Proxy of Antarctic Cryonotothenioids.</title>
        <authorList>
            <person name="Cheng C.C."/>
            <person name="Rivera-Colon A.G."/>
            <person name="Minhas B.F."/>
            <person name="Wilson L."/>
            <person name="Rayamajhi N."/>
            <person name="Vargas-Chacoff L."/>
            <person name="Catchen J.M."/>
        </authorList>
    </citation>
    <scope>NUCLEOTIDE SEQUENCE [LARGE SCALE GENOMIC DNA]</scope>
    <source>
        <strain evidence="9">JMC-PN-2008</strain>
    </source>
</reference>
<accession>A0AAN7Y688</accession>
<dbReference type="InterPro" id="IPR033928">
    <property type="entry name" value="EPS8_PTB"/>
</dbReference>
<dbReference type="Pfam" id="PF00018">
    <property type="entry name" value="SH3_1"/>
    <property type="match status" value="1"/>
</dbReference>
<evidence type="ECO:0000256" key="5">
    <source>
        <dbReference type="ARBA" id="ARBA00022553"/>
    </source>
</evidence>
<dbReference type="InterPro" id="IPR039801">
    <property type="entry name" value="EPS8-like"/>
</dbReference>
<name>A0AAN7Y688_ELEMC</name>
<dbReference type="GO" id="GO:0003779">
    <property type="term" value="F:actin binding"/>
    <property type="evidence" value="ECO:0007669"/>
    <property type="project" value="TreeGrafter"/>
</dbReference>
<evidence type="ECO:0000256" key="7">
    <source>
        <dbReference type="SAM" id="MobiDB-lite"/>
    </source>
</evidence>
<dbReference type="Pfam" id="PF08416">
    <property type="entry name" value="PTB"/>
    <property type="match status" value="1"/>
</dbReference>
<reference evidence="9 10" key="2">
    <citation type="journal article" date="2023" name="Mol. Biol. Evol.">
        <title>Genomics of Secondarily Temperate Adaptation in the Only Non-Antarctic Icefish.</title>
        <authorList>
            <person name="Rivera-Colon A.G."/>
            <person name="Rayamajhi N."/>
            <person name="Minhas B.F."/>
            <person name="Madrigal G."/>
            <person name="Bilyk K.T."/>
            <person name="Yoon V."/>
            <person name="Hune M."/>
            <person name="Gregory S."/>
            <person name="Cheng C.H.C."/>
            <person name="Catchen J.M."/>
        </authorList>
    </citation>
    <scope>NUCLEOTIDE SEQUENCE [LARGE SCALE GENOMIC DNA]</scope>
    <source>
        <strain evidence="9">JMC-PN-2008</strain>
    </source>
</reference>
<dbReference type="PANTHER" id="PTHR12287:SF22">
    <property type="entry name" value="EPIDERMAL GROWTH FACTOR RECEPTOR KINASE SUBSTRATE 8-LIKE PROTEIN 3"/>
    <property type="match status" value="1"/>
</dbReference>
<dbReference type="CDD" id="cd01210">
    <property type="entry name" value="PTB_EPS8"/>
    <property type="match status" value="1"/>
</dbReference>
<dbReference type="InterPro" id="IPR001452">
    <property type="entry name" value="SH3_domain"/>
</dbReference>
<feature type="domain" description="SH3" evidence="8">
    <location>
        <begin position="460"/>
        <end position="519"/>
    </location>
</feature>
<gene>
    <name evidence="9" type="ORF">PBY51_013112</name>
</gene>
<evidence type="ECO:0000313" key="10">
    <source>
        <dbReference type="Proteomes" id="UP001346869"/>
    </source>
</evidence>
<protein>
    <recommendedName>
        <fullName evidence="8">SH3 domain-containing protein</fullName>
    </recommendedName>
</protein>
<proteinExistence type="inferred from homology"/>
<dbReference type="GO" id="GO:0035023">
    <property type="term" value="P:regulation of Rho protein signal transduction"/>
    <property type="evidence" value="ECO:0007669"/>
    <property type="project" value="TreeGrafter"/>
</dbReference>
<evidence type="ECO:0000259" key="8">
    <source>
        <dbReference type="PROSITE" id="PS50002"/>
    </source>
</evidence>
<comment type="subcellular location">
    <subcellularLocation>
        <location evidence="1">Cytoplasm</location>
    </subcellularLocation>
</comment>